<evidence type="ECO:0000313" key="5">
    <source>
        <dbReference type="Proteomes" id="UP000816034"/>
    </source>
</evidence>
<evidence type="ECO:0000313" key="4">
    <source>
        <dbReference type="EMBL" id="KAG2375209.1"/>
    </source>
</evidence>
<proteinExistence type="predicted"/>
<dbReference type="InterPro" id="IPR015063">
    <property type="entry name" value="USP8_dimer"/>
</dbReference>
<sequence length="493" mass="55685">MSMSLLYSSLNDLNQAAIAQVMEVDDDTPLEIYFTTARNLLKEAKLCRESQDLEGMYKCLIQYLILVVKKLPSHKDLNVDEDQEESDEYIKCKQEYDYNFQKCDLVKQEIEKLRGQLNDLYDEQQKAKSKERMASLQDSDPLRRKSVIQPIVPSVAVNATTDKLPLPTSPSVLNKRFTMSMRSSNPNIICKTPTMIAQRSRDDPNRIVRVRLLPGIIAHEGTHTPTSVYHLVTPKQMQDNFEKYRPQPQQPLVRKTSKQPPPFPTSYQTPTNQQPSNMNYQQTPVYQQQQQQPTYQQQPPMYHSQQQQQYSSIYQQATPVVQYTPQSQTYSTSIYPQSYSQNTNYVESTYSNAVENVAYNERVQEYVGKQVGNLATNERVQKQVGSSISNAAKNQQVQSTIGNAIASSSDNSFVRSVATNQQVQSTVGTVIANTAGNEQVQKAVGNAIHRAANDKEMQKKVAKGFVSVAKGAFSATKAGANLGYQLYQENNKN</sequence>
<feature type="compositionally biased region" description="Low complexity" evidence="2">
    <location>
        <begin position="280"/>
        <end position="306"/>
    </location>
</feature>
<gene>
    <name evidence="4" type="ORF">C9374_009832</name>
</gene>
<protein>
    <recommendedName>
        <fullName evidence="3">USP8 dimerisation domain-containing protein</fullName>
    </recommendedName>
</protein>
<dbReference type="Pfam" id="PF08969">
    <property type="entry name" value="USP8_dimer"/>
    <property type="match status" value="1"/>
</dbReference>
<dbReference type="Proteomes" id="UP000816034">
    <property type="component" value="Unassembled WGS sequence"/>
</dbReference>
<accession>A0AA88GII5</accession>
<feature type="region of interest" description="Disordered" evidence="2">
    <location>
        <begin position="246"/>
        <end position="306"/>
    </location>
</feature>
<dbReference type="Gene3D" id="1.20.58.80">
    <property type="entry name" value="Phosphotransferase system, lactose/cellobiose-type IIA subunit"/>
    <property type="match status" value="1"/>
</dbReference>
<dbReference type="EMBL" id="PYSW02000039">
    <property type="protein sequence ID" value="KAG2375209.1"/>
    <property type="molecule type" value="Genomic_DNA"/>
</dbReference>
<feature type="coiled-coil region" evidence="1">
    <location>
        <begin position="103"/>
        <end position="130"/>
    </location>
</feature>
<dbReference type="AlphaFoldDB" id="A0AA88GII5"/>
<evidence type="ECO:0000259" key="3">
    <source>
        <dbReference type="Pfam" id="PF08969"/>
    </source>
</evidence>
<feature type="compositionally biased region" description="Polar residues" evidence="2">
    <location>
        <begin position="265"/>
        <end position="279"/>
    </location>
</feature>
<dbReference type="PANTHER" id="PTHR12947">
    <property type="entry name" value="AMSH-LIKE PROTEASE"/>
    <property type="match status" value="1"/>
</dbReference>
<name>A0AA88GII5_NAELO</name>
<comment type="caution">
    <text evidence="4">The sequence shown here is derived from an EMBL/GenBank/DDBJ whole genome shotgun (WGS) entry which is preliminary data.</text>
</comment>
<evidence type="ECO:0000256" key="2">
    <source>
        <dbReference type="SAM" id="MobiDB-lite"/>
    </source>
</evidence>
<keyword evidence="1" id="KW-0175">Coiled coil</keyword>
<keyword evidence="5" id="KW-1185">Reference proteome</keyword>
<reference evidence="4 5" key="1">
    <citation type="journal article" date="2018" name="BMC Genomics">
        <title>The genome of Naegleria lovaniensis, the basis for a comparative approach to unravel pathogenicity factors of the human pathogenic amoeba N. fowleri.</title>
        <authorList>
            <person name="Liechti N."/>
            <person name="Schurch N."/>
            <person name="Bruggmann R."/>
            <person name="Wittwer M."/>
        </authorList>
    </citation>
    <scope>NUCLEOTIDE SEQUENCE [LARGE SCALE GENOMIC DNA]</scope>
    <source>
        <strain evidence="4 5">ATCC 30569</strain>
    </source>
</reference>
<feature type="domain" description="USP8 dimerisation" evidence="3">
    <location>
        <begin position="7"/>
        <end position="92"/>
    </location>
</feature>
<dbReference type="GeneID" id="68102286"/>
<evidence type="ECO:0000256" key="1">
    <source>
        <dbReference type="SAM" id="Coils"/>
    </source>
</evidence>
<organism evidence="4 5">
    <name type="scientific">Naegleria lovaniensis</name>
    <name type="common">Amoeba</name>
    <dbReference type="NCBI Taxonomy" id="51637"/>
    <lineage>
        <taxon>Eukaryota</taxon>
        <taxon>Discoba</taxon>
        <taxon>Heterolobosea</taxon>
        <taxon>Tetramitia</taxon>
        <taxon>Eutetramitia</taxon>
        <taxon>Vahlkampfiidae</taxon>
        <taxon>Naegleria</taxon>
    </lineage>
</organism>
<dbReference type="RefSeq" id="XP_044544383.1">
    <property type="nucleotide sequence ID" value="XM_044700063.1"/>
</dbReference>